<comment type="caution">
    <text evidence="1">The sequence shown here is derived from an EMBL/GenBank/DDBJ whole genome shotgun (WGS) entry which is preliminary data.</text>
</comment>
<evidence type="ECO:0000313" key="1">
    <source>
        <dbReference type="EMBL" id="ETO31223.1"/>
    </source>
</evidence>
<evidence type="ECO:0000313" key="2">
    <source>
        <dbReference type="Proteomes" id="UP000023152"/>
    </source>
</evidence>
<name>X6NZB3_RETFI</name>
<organism evidence="1 2">
    <name type="scientific">Reticulomyxa filosa</name>
    <dbReference type="NCBI Taxonomy" id="46433"/>
    <lineage>
        <taxon>Eukaryota</taxon>
        <taxon>Sar</taxon>
        <taxon>Rhizaria</taxon>
        <taxon>Retaria</taxon>
        <taxon>Foraminifera</taxon>
        <taxon>Monothalamids</taxon>
        <taxon>Reticulomyxidae</taxon>
        <taxon>Reticulomyxa</taxon>
    </lineage>
</organism>
<protein>
    <submittedName>
        <fullName evidence="1">Uncharacterized protein</fullName>
    </submittedName>
</protein>
<dbReference type="Proteomes" id="UP000023152">
    <property type="component" value="Unassembled WGS sequence"/>
</dbReference>
<dbReference type="EMBL" id="ASPP01005068">
    <property type="protein sequence ID" value="ETO31223.1"/>
    <property type="molecule type" value="Genomic_DNA"/>
</dbReference>
<accession>X6NZB3</accession>
<gene>
    <name evidence="1" type="ORF">RFI_05896</name>
</gene>
<sequence length="75" mass="8954">MKKYSTNLEQQEYLMKLFVNFHNKVENATILQAWNSCNQIFYDTYLRLKAICSNNINELNVFGIIFIIVCDKNKR</sequence>
<keyword evidence="2" id="KW-1185">Reference proteome</keyword>
<dbReference type="AlphaFoldDB" id="X6NZB3"/>
<reference evidence="1 2" key="1">
    <citation type="journal article" date="2013" name="Curr. Biol.">
        <title>The Genome of the Foraminiferan Reticulomyxa filosa.</title>
        <authorList>
            <person name="Glockner G."/>
            <person name="Hulsmann N."/>
            <person name="Schleicher M."/>
            <person name="Noegel A.A."/>
            <person name="Eichinger L."/>
            <person name="Gallinger C."/>
            <person name="Pawlowski J."/>
            <person name="Sierra R."/>
            <person name="Euteneuer U."/>
            <person name="Pillet L."/>
            <person name="Moustafa A."/>
            <person name="Platzer M."/>
            <person name="Groth M."/>
            <person name="Szafranski K."/>
            <person name="Schliwa M."/>
        </authorList>
    </citation>
    <scope>NUCLEOTIDE SEQUENCE [LARGE SCALE GENOMIC DNA]</scope>
</reference>
<proteinExistence type="predicted"/>